<keyword evidence="5" id="KW-0496">Mitochondrion</keyword>
<dbReference type="GO" id="GO:0005763">
    <property type="term" value="C:mitochondrial small ribosomal subunit"/>
    <property type="evidence" value="ECO:0007669"/>
    <property type="project" value="InterPro"/>
</dbReference>
<dbReference type="PANTHER" id="PTHR21035">
    <property type="entry name" value="28S RIBOSOMAL PROTEIN S26, MITOCHONDRIAL"/>
    <property type="match status" value="1"/>
</dbReference>
<evidence type="ECO:0000256" key="1">
    <source>
        <dbReference type="ARBA" id="ARBA00004173"/>
    </source>
</evidence>
<evidence type="ECO:0000256" key="5">
    <source>
        <dbReference type="ARBA" id="ARBA00023128"/>
    </source>
</evidence>
<evidence type="ECO:0000256" key="2">
    <source>
        <dbReference type="ARBA" id="ARBA00009672"/>
    </source>
</evidence>
<dbReference type="Pfam" id="PF14943">
    <property type="entry name" value="MRP-S26"/>
    <property type="match status" value="1"/>
</dbReference>
<dbReference type="EMBL" id="VCGU01000459">
    <property type="protein sequence ID" value="TRY61004.1"/>
    <property type="molecule type" value="Genomic_DNA"/>
</dbReference>
<evidence type="ECO:0000313" key="11">
    <source>
        <dbReference type="Proteomes" id="UP000318571"/>
    </source>
</evidence>
<evidence type="ECO:0000256" key="7">
    <source>
        <dbReference type="ARBA" id="ARBA00035138"/>
    </source>
</evidence>
<comment type="subcellular location">
    <subcellularLocation>
        <location evidence="1">Mitochondrion</location>
    </subcellularLocation>
</comment>
<dbReference type="OrthoDB" id="5988811at2759"/>
<keyword evidence="11" id="KW-1185">Reference proteome</keyword>
<accession>A0A553N6E2</accession>
<evidence type="ECO:0000313" key="10">
    <source>
        <dbReference type="EMBL" id="TRY61004.1"/>
    </source>
</evidence>
<protein>
    <recommendedName>
        <fullName evidence="7">Small ribosomal subunit protein mS26</fullName>
    </recommendedName>
    <alternativeName>
        <fullName evidence="8">28S ribosomal protein S26, mitochondrial</fullName>
    </alternativeName>
</protein>
<evidence type="ECO:0000256" key="6">
    <source>
        <dbReference type="ARBA" id="ARBA00023274"/>
    </source>
</evidence>
<feature type="coiled-coil region" evidence="9">
    <location>
        <begin position="119"/>
        <end position="182"/>
    </location>
</feature>
<dbReference type="OMA" id="WNNQENL"/>
<dbReference type="Proteomes" id="UP000318571">
    <property type="component" value="Chromosome 8"/>
</dbReference>
<dbReference type="PANTHER" id="PTHR21035:SF2">
    <property type="entry name" value="SMALL RIBOSOMAL SUBUNIT PROTEIN MS26"/>
    <property type="match status" value="1"/>
</dbReference>
<comment type="similarity">
    <text evidence="2">Belongs to the mitochondrion-specific ribosomal protein mS26 family.</text>
</comment>
<keyword evidence="6" id="KW-0687">Ribonucleoprotein</keyword>
<keyword evidence="4" id="KW-0689">Ribosomal protein</keyword>
<evidence type="ECO:0000256" key="8">
    <source>
        <dbReference type="ARBA" id="ARBA00035344"/>
    </source>
</evidence>
<evidence type="ECO:0000256" key="4">
    <source>
        <dbReference type="ARBA" id="ARBA00022980"/>
    </source>
</evidence>
<dbReference type="STRING" id="6832.A0A553N6E2"/>
<organism evidence="10 11">
    <name type="scientific">Tigriopus californicus</name>
    <name type="common">Marine copepod</name>
    <dbReference type="NCBI Taxonomy" id="6832"/>
    <lineage>
        <taxon>Eukaryota</taxon>
        <taxon>Metazoa</taxon>
        <taxon>Ecdysozoa</taxon>
        <taxon>Arthropoda</taxon>
        <taxon>Crustacea</taxon>
        <taxon>Multicrustacea</taxon>
        <taxon>Hexanauplia</taxon>
        <taxon>Copepoda</taxon>
        <taxon>Harpacticoida</taxon>
        <taxon>Harpacticidae</taxon>
        <taxon>Tigriopus</taxon>
    </lineage>
</organism>
<evidence type="ECO:0000256" key="3">
    <source>
        <dbReference type="ARBA" id="ARBA00022946"/>
    </source>
</evidence>
<reference evidence="10 11" key="1">
    <citation type="journal article" date="2018" name="Nat. Ecol. Evol.">
        <title>Genomic signatures of mitonuclear coevolution across populations of Tigriopus californicus.</title>
        <authorList>
            <person name="Barreto F.S."/>
            <person name="Watson E.T."/>
            <person name="Lima T.G."/>
            <person name="Willett C.S."/>
            <person name="Edmands S."/>
            <person name="Li W."/>
            <person name="Burton R.S."/>
        </authorList>
    </citation>
    <scope>NUCLEOTIDE SEQUENCE [LARGE SCALE GENOMIC DNA]</scope>
    <source>
        <strain evidence="10 11">San Diego</strain>
    </source>
</reference>
<sequence>MSNSLGLLQSTMSRSPVLHRLSLLRPSTLVPCRFKGHLLPHRKPRWIPPAKSKVFVLPPPDHTPESENTLMNELVVNYNERLSGVTQYLYEDFLRFSDVGEVGRIEAAKEAEEHRARVAENDRENARIVEARKQRMAQELEDKKRRAQENLEAIQTADQARIRDLEERVQRETAILQNAVTKENLDAKIEEALANPVDHEYAIDTEGHIYYGRYTASNDVPENQRIKIPVPKNEMDFLTSDDDAQLEHES</sequence>
<keyword evidence="9" id="KW-0175">Coiled coil</keyword>
<evidence type="ECO:0000256" key="9">
    <source>
        <dbReference type="SAM" id="Coils"/>
    </source>
</evidence>
<keyword evidence="3" id="KW-0809">Transit peptide</keyword>
<gene>
    <name evidence="10" type="ORF">TCAL_03197</name>
</gene>
<dbReference type="AlphaFoldDB" id="A0A553N6E2"/>
<dbReference type="InterPro" id="IPR026140">
    <property type="entry name" value="Ribosomal_mS26"/>
</dbReference>
<comment type="caution">
    <text evidence="10">The sequence shown here is derived from an EMBL/GenBank/DDBJ whole genome shotgun (WGS) entry which is preliminary data.</text>
</comment>
<proteinExistence type="inferred from homology"/>
<name>A0A553N6E2_TIGCA</name>